<dbReference type="SUPFAM" id="SSF56672">
    <property type="entry name" value="DNA/RNA polymerases"/>
    <property type="match status" value="1"/>
</dbReference>
<protein>
    <submittedName>
        <fullName evidence="1">Reverse transcriptase</fullName>
    </submittedName>
</protein>
<keyword evidence="1" id="KW-0548">Nucleotidyltransferase</keyword>
<dbReference type="PANTHER" id="PTHR24559:SF444">
    <property type="entry name" value="REVERSE TRANSCRIPTASE DOMAIN-CONTAINING PROTEIN"/>
    <property type="match status" value="1"/>
</dbReference>
<name>A0A5D3BAP1_CUCMM</name>
<dbReference type="GO" id="GO:0003964">
    <property type="term" value="F:RNA-directed DNA polymerase activity"/>
    <property type="evidence" value="ECO:0007669"/>
    <property type="project" value="UniProtKB-KW"/>
</dbReference>
<gene>
    <name evidence="1" type="ORF">E5676_scaffold220G00010</name>
</gene>
<evidence type="ECO:0000313" key="2">
    <source>
        <dbReference type="Proteomes" id="UP000321947"/>
    </source>
</evidence>
<dbReference type="PANTHER" id="PTHR24559">
    <property type="entry name" value="TRANSPOSON TY3-I GAG-POL POLYPROTEIN"/>
    <property type="match status" value="1"/>
</dbReference>
<dbReference type="EMBL" id="SSTD01019167">
    <property type="protein sequence ID" value="TYJ96902.1"/>
    <property type="molecule type" value="Genomic_DNA"/>
</dbReference>
<keyword evidence="1" id="KW-0808">Transferase</keyword>
<reference evidence="1 2" key="1">
    <citation type="submission" date="2019-08" db="EMBL/GenBank/DDBJ databases">
        <title>Draft genome sequences of two oriental melons (Cucumis melo L. var makuwa).</title>
        <authorList>
            <person name="Kwon S.-Y."/>
        </authorList>
    </citation>
    <scope>NUCLEOTIDE SEQUENCE [LARGE SCALE GENOMIC DNA]</scope>
    <source>
        <strain evidence="2">cv. Chang Bougi</strain>
        <tissue evidence="1">Leaf</tissue>
    </source>
</reference>
<dbReference type="InterPro" id="IPR053134">
    <property type="entry name" value="RNA-dir_DNA_polymerase"/>
</dbReference>
<evidence type="ECO:0000313" key="1">
    <source>
        <dbReference type="EMBL" id="TYJ96902.1"/>
    </source>
</evidence>
<proteinExistence type="predicted"/>
<dbReference type="CDD" id="cd01647">
    <property type="entry name" value="RT_LTR"/>
    <property type="match status" value="1"/>
</dbReference>
<sequence length="178" mass="21034">MPLPNHLKYAYFRENDTLPVIISTHLDAAEENTLLNSDWVSLVQCVPKKGKMTVVNNEKNELIPMRTIIRWRICMDYNKLNATTKKDNFPLPFIDQMLISLLERKFIAFWMITLGTFQRCMMAIFSDFLERSVKIYMENFSVFEDSFKKCMGSLEEVLEKCEEAQPVLNWKKCHFMVK</sequence>
<accession>A0A5D3BAP1</accession>
<keyword evidence="1" id="KW-0695">RNA-directed DNA polymerase</keyword>
<dbReference type="Proteomes" id="UP000321947">
    <property type="component" value="Unassembled WGS sequence"/>
</dbReference>
<dbReference type="InterPro" id="IPR043128">
    <property type="entry name" value="Rev_trsase/Diguanyl_cyclase"/>
</dbReference>
<comment type="caution">
    <text evidence="1">The sequence shown here is derived from an EMBL/GenBank/DDBJ whole genome shotgun (WGS) entry which is preliminary data.</text>
</comment>
<organism evidence="1 2">
    <name type="scientific">Cucumis melo var. makuwa</name>
    <name type="common">Oriental melon</name>
    <dbReference type="NCBI Taxonomy" id="1194695"/>
    <lineage>
        <taxon>Eukaryota</taxon>
        <taxon>Viridiplantae</taxon>
        <taxon>Streptophyta</taxon>
        <taxon>Embryophyta</taxon>
        <taxon>Tracheophyta</taxon>
        <taxon>Spermatophyta</taxon>
        <taxon>Magnoliopsida</taxon>
        <taxon>eudicotyledons</taxon>
        <taxon>Gunneridae</taxon>
        <taxon>Pentapetalae</taxon>
        <taxon>rosids</taxon>
        <taxon>fabids</taxon>
        <taxon>Cucurbitales</taxon>
        <taxon>Cucurbitaceae</taxon>
        <taxon>Benincaseae</taxon>
        <taxon>Cucumis</taxon>
    </lineage>
</organism>
<dbReference type="InterPro" id="IPR043502">
    <property type="entry name" value="DNA/RNA_pol_sf"/>
</dbReference>
<dbReference type="Gene3D" id="3.30.70.270">
    <property type="match status" value="1"/>
</dbReference>
<dbReference type="AlphaFoldDB" id="A0A5D3BAP1"/>